<sequence length="432" mass="48695">MSSTSSDDASNCSTMPVQDNMQFLSYINTLDQNPACVQSSLTQTSLAGYIYPENTSQSTSPHLKSGKTASSFYGYRNSVACSPESSQFQDDQLRDHHHSSPNSSHLDTFSEFSSVPMNQADSQSSAHTYPDPNQLYQTHDKYHHIPNTYLSHLTFTHQQGQLYSKVSQAPYSTEPVPSCNTTDSIPYIDRFANPATTQNQNQIPLQIQDSTIHRNISFQNNLQVASPPLPAHLSSQFEYHSSNNQALELGEIQEEPSSRMIHLEGSSTPSATSPFTTNISRCTNTDISPNSVPRIDDVSSIKPIPGCMAYYHPLIPVIPSASGNRKNTRIQPVPNELNVKEQNPGEKRVAQKTAFGSPIWSAKDDQLLRYLKEVEKIGWRDISMYFPTRTINACQFRWRRLVMKDENKRKREEHKAQIRERLKYLDSDAQTV</sequence>
<dbReference type="SMART" id="SM00717">
    <property type="entry name" value="SANT"/>
    <property type="match status" value="1"/>
</dbReference>
<organism evidence="5 7">
    <name type="scientific">Pichia kudriavzevii</name>
    <name type="common">Yeast</name>
    <name type="synonym">Issatchenkia orientalis</name>
    <dbReference type="NCBI Taxonomy" id="4909"/>
    <lineage>
        <taxon>Eukaryota</taxon>
        <taxon>Fungi</taxon>
        <taxon>Dikarya</taxon>
        <taxon>Ascomycota</taxon>
        <taxon>Saccharomycotina</taxon>
        <taxon>Pichiomycetes</taxon>
        <taxon>Pichiales</taxon>
        <taxon>Pichiaceae</taxon>
        <taxon>Pichia</taxon>
    </lineage>
</organism>
<evidence type="ECO:0000313" key="5">
    <source>
        <dbReference type="EMBL" id="KGK36151.1"/>
    </source>
</evidence>
<evidence type="ECO:0000313" key="7">
    <source>
        <dbReference type="Proteomes" id="UP000029867"/>
    </source>
</evidence>
<reference evidence="4 9" key="4">
    <citation type="submission" date="2018-06" db="EMBL/GenBank/DDBJ databases">
        <title>Population genomics shows no distinction between pathogenic Candida krusei and environmental Pichia kudriavzevii: One species, four names.</title>
        <authorList>
            <person name="Douglass A.P."/>
            <person name="Offei B."/>
            <person name="Braun-Galleani S."/>
            <person name="Coughlan A.Y."/>
            <person name="Martos A."/>
            <person name="Ortiz-Merino R.A."/>
            <person name="Byrne K.P."/>
            <person name="Wolfe K.H."/>
        </authorList>
    </citation>
    <scope>NUCLEOTIDE SEQUENCE [LARGE SCALE GENOMIC DNA]</scope>
    <source>
        <strain evidence="4 9">CBS573</strain>
    </source>
</reference>
<evidence type="ECO:0000259" key="2">
    <source>
        <dbReference type="PROSITE" id="PS50090"/>
    </source>
</evidence>
<protein>
    <submittedName>
        <fullName evidence="6">Transcriptional regulatory protein DOT6</fullName>
    </submittedName>
</protein>
<dbReference type="EMBL" id="CP028775">
    <property type="protein sequence ID" value="AWU77160.1"/>
    <property type="molecule type" value="Genomic_DNA"/>
</dbReference>
<dbReference type="InterPro" id="IPR017930">
    <property type="entry name" value="Myb_dom"/>
</dbReference>
<evidence type="ECO:0000313" key="9">
    <source>
        <dbReference type="Proteomes" id="UP000249293"/>
    </source>
</evidence>
<feature type="region of interest" description="Disordered" evidence="1">
    <location>
        <begin position="83"/>
        <end position="109"/>
    </location>
</feature>
<evidence type="ECO:0000313" key="6">
    <source>
        <dbReference type="EMBL" id="OUT24696.1"/>
    </source>
</evidence>
<dbReference type="EMBL" id="JQFK01000128">
    <property type="protein sequence ID" value="KGK36151.1"/>
    <property type="molecule type" value="Genomic_DNA"/>
</dbReference>
<dbReference type="SUPFAM" id="SSF46689">
    <property type="entry name" value="Homeodomain-like"/>
    <property type="match status" value="1"/>
</dbReference>
<dbReference type="AlphaFoldDB" id="A0A099NW56"/>
<evidence type="ECO:0000256" key="1">
    <source>
        <dbReference type="SAM" id="MobiDB-lite"/>
    </source>
</evidence>
<dbReference type="Pfam" id="PF13921">
    <property type="entry name" value="Myb_DNA-bind_6"/>
    <property type="match status" value="1"/>
</dbReference>
<accession>A0A099NW56</accession>
<dbReference type="Proteomes" id="UP000029867">
    <property type="component" value="Unassembled WGS sequence"/>
</dbReference>
<dbReference type="KEGG" id="pkz:C5L36_0C10650"/>
<feature type="domain" description="HTH myb-type" evidence="3">
    <location>
        <begin position="360"/>
        <end position="406"/>
    </location>
</feature>
<reference evidence="6 8" key="3">
    <citation type="submission" date="2017-05" db="EMBL/GenBank/DDBJ databases">
        <title>The Genome Sequence of Candida krusei Ckrusei653.</title>
        <authorList>
            <person name="Cuomo C."/>
            <person name="Forche A."/>
            <person name="Young S."/>
            <person name="Abouelleil A."/>
            <person name="Cao P."/>
            <person name="Chapman S."/>
            <person name="Cusick C."/>
            <person name="Shea T."/>
            <person name="Nusbaum C."/>
            <person name="Birren B."/>
        </authorList>
    </citation>
    <scope>NUCLEOTIDE SEQUENCE [LARGE SCALE GENOMIC DNA]</scope>
    <source>
        <strain evidence="6 8">Ckrusei653</strain>
    </source>
</reference>
<dbReference type="InterPro" id="IPR009057">
    <property type="entry name" value="Homeodomain-like_sf"/>
</dbReference>
<evidence type="ECO:0000313" key="4">
    <source>
        <dbReference type="EMBL" id="AWU77160.1"/>
    </source>
</evidence>
<evidence type="ECO:0000313" key="8">
    <source>
        <dbReference type="Proteomes" id="UP000195871"/>
    </source>
</evidence>
<dbReference type="GeneID" id="40384955"/>
<keyword evidence="9" id="KW-1185">Reference proteome</keyword>
<dbReference type="eggNOG" id="ENOG502RXV1">
    <property type="taxonomic scope" value="Eukaryota"/>
</dbReference>
<dbReference type="EMBL" id="NHMM01000001">
    <property type="protein sequence ID" value="OUT24696.1"/>
    <property type="molecule type" value="Genomic_DNA"/>
</dbReference>
<dbReference type="PROSITE" id="PS51294">
    <property type="entry name" value="HTH_MYB"/>
    <property type="match status" value="1"/>
</dbReference>
<name>A0A099NW56_PICKU</name>
<feature type="domain" description="Myb-like" evidence="2">
    <location>
        <begin position="360"/>
        <end position="402"/>
    </location>
</feature>
<dbReference type="Gene3D" id="1.10.10.60">
    <property type="entry name" value="Homeodomain-like"/>
    <property type="match status" value="1"/>
</dbReference>
<dbReference type="PROSITE" id="PS50090">
    <property type="entry name" value="MYB_LIKE"/>
    <property type="match status" value="1"/>
</dbReference>
<feature type="compositionally biased region" description="Polar residues" evidence="1">
    <location>
        <begin position="100"/>
        <end position="109"/>
    </location>
</feature>
<dbReference type="VEuPathDB" id="FungiDB:C5L36_0C10650"/>
<dbReference type="OrthoDB" id="2143914at2759"/>
<reference evidence="7" key="1">
    <citation type="journal article" date="2014" name="Microb. Cell Fact.">
        <title>Exploiting Issatchenkia orientalis SD108 for succinic acid production.</title>
        <authorList>
            <person name="Xiao H."/>
            <person name="Shao Z."/>
            <person name="Jiang Y."/>
            <person name="Dole S."/>
            <person name="Zhao H."/>
        </authorList>
    </citation>
    <scope>NUCLEOTIDE SEQUENCE [LARGE SCALE GENOMIC DNA]</scope>
    <source>
        <strain evidence="7">SD108</strain>
    </source>
</reference>
<dbReference type="CDD" id="cd00167">
    <property type="entry name" value="SANT"/>
    <property type="match status" value="1"/>
</dbReference>
<dbReference type="Proteomes" id="UP000195871">
    <property type="component" value="Unassembled WGS sequence"/>
</dbReference>
<gene>
    <name evidence="4" type="ORF">C5L36_0C10650</name>
    <name evidence="6" type="ORF">CAS74_001086</name>
    <name evidence="5" type="ORF">JL09_g4700</name>
</gene>
<dbReference type="RefSeq" id="XP_029322637.1">
    <property type="nucleotide sequence ID" value="XM_029466777.1"/>
</dbReference>
<dbReference type="InterPro" id="IPR001005">
    <property type="entry name" value="SANT/Myb"/>
</dbReference>
<dbReference type="Proteomes" id="UP000249293">
    <property type="component" value="Chromosome 3"/>
</dbReference>
<reference evidence="5" key="2">
    <citation type="submission" date="2014-08" db="EMBL/GenBank/DDBJ databases">
        <title>Exploiting Issatchenkia orientalis SD108 for Succinic Acid Production.</title>
        <authorList>
            <person name="Xiao H."/>
            <person name="Shao Z."/>
            <person name="Jiang Y."/>
            <person name="Dole S."/>
            <person name="Zhao H."/>
        </authorList>
    </citation>
    <scope>NUCLEOTIDE SEQUENCE [LARGE SCALE GENOMIC DNA]</scope>
    <source>
        <strain evidence="5">SD108</strain>
    </source>
</reference>
<evidence type="ECO:0000259" key="3">
    <source>
        <dbReference type="PROSITE" id="PS51294"/>
    </source>
</evidence>
<proteinExistence type="predicted"/>
<dbReference type="HOGENOM" id="CLU_634704_0_0_1"/>